<protein>
    <recommendedName>
        <fullName evidence="7">Protein bicaudal D</fullName>
    </recommendedName>
</protein>
<dbReference type="Gene3D" id="6.10.250.2470">
    <property type="match status" value="1"/>
</dbReference>
<feature type="region of interest" description="Disordered" evidence="4">
    <location>
        <begin position="287"/>
        <end position="341"/>
    </location>
</feature>
<proteinExistence type="inferred from homology"/>
<feature type="coiled-coil region" evidence="3">
    <location>
        <begin position="110"/>
        <end position="193"/>
    </location>
</feature>
<dbReference type="PANTHER" id="PTHR31233">
    <property type="entry name" value="BICAUDAL D FAMILY MEMBER"/>
    <property type="match status" value="1"/>
</dbReference>
<keyword evidence="6" id="KW-1185">Reference proteome</keyword>
<feature type="compositionally biased region" description="Low complexity" evidence="4">
    <location>
        <begin position="287"/>
        <end position="314"/>
    </location>
</feature>
<feature type="coiled-coil region" evidence="3">
    <location>
        <begin position="614"/>
        <end position="641"/>
    </location>
</feature>
<evidence type="ECO:0000256" key="1">
    <source>
        <dbReference type="ARBA" id="ARBA00010061"/>
    </source>
</evidence>
<dbReference type="OrthoDB" id="10069295at2759"/>
<dbReference type="GO" id="GO:0034452">
    <property type="term" value="F:dynactin binding"/>
    <property type="evidence" value="ECO:0007669"/>
    <property type="project" value="TreeGrafter"/>
</dbReference>
<dbReference type="GO" id="GO:0072393">
    <property type="term" value="P:microtubule anchoring at microtubule organizing center"/>
    <property type="evidence" value="ECO:0007669"/>
    <property type="project" value="TreeGrafter"/>
</dbReference>
<dbReference type="GO" id="GO:0070840">
    <property type="term" value="F:dynein complex binding"/>
    <property type="evidence" value="ECO:0007669"/>
    <property type="project" value="InterPro"/>
</dbReference>
<dbReference type="GO" id="GO:0070507">
    <property type="term" value="P:regulation of microtubule cytoskeleton organization"/>
    <property type="evidence" value="ECO:0007669"/>
    <property type="project" value="TreeGrafter"/>
</dbReference>
<feature type="coiled-coil region" evidence="3">
    <location>
        <begin position="759"/>
        <end position="814"/>
    </location>
</feature>
<feature type="compositionally biased region" description="Low complexity" evidence="4">
    <location>
        <begin position="836"/>
        <end position="867"/>
    </location>
</feature>
<comment type="similarity">
    <text evidence="1">Belongs to the BicD family.</text>
</comment>
<reference evidence="5 6" key="1">
    <citation type="submission" date="2017-06" db="EMBL/GenBank/DDBJ databases">
        <title>A platform for efficient transgenesis in Macrostomum lignano, a flatworm model organism for stem cell research.</title>
        <authorList>
            <person name="Berezikov E."/>
        </authorList>
    </citation>
    <scope>NUCLEOTIDE SEQUENCE [LARGE SCALE GENOMIC DNA]</scope>
    <source>
        <strain evidence="5">DV1</strain>
        <tissue evidence="5">Whole organism</tissue>
    </source>
</reference>
<evidence type="ECO:0000256" key="4">
    <source>
        <dbReference type="SAM" id="MobiDB-lite"/>
    </source>
</evidence>
<comment type="caution">
    <text evidence="5">The sequence shown here is derived from an EMBL/GenBank/DDBJ whole genome shotgun (WGS) entry which is preliminary data.</text>
</comment>
<feature type="compositionally biased region" description="Acidic residues" evidence="4">
    <location>
        <begin position="332"/>
        <end position="341"/>
    </location>
</feature>
<feature type="region of interest" description="Disordered" evidence="4">
    <location>
        <begin position="650"/>
        <end position="680"/>
    </location>
</feature>
<sequence>MTVEDDLRCELASTKEENTRLQNELDSAVNEKIQAAQHGLALLEEIGRLKQSLAETENHADILKQELELAREALQQRKLHQKRQAQEGQADEDTLISESASREQGLQAAISELESELKSRTIQLERKQADADRLTEEAASLTESIRRLEADKKLLRDELKETKARETRCQADYSELEEDNIGLQKQLQEAKRMLVDYHLMQHDCKRLAEETEILASQLEEAGKLRSISERNLAEALESLQMEREAKHSLRRELDTRLNTDSLMQLSNLSRNLESSFNSATAVVAAATGAKQKPAPSKQQQQQQQQPQQKQQAQATVAATSEDQHARAAPSYEEADDVEEVDEVGHADATAVVEPAAPGSVASPDEEADESAQQSVSGGDLLSELRQSADRQWSERLRHVESELETARRSEAESAGLAERLQRELAELRPRLETLEAEAAAAEAAAAAAAASAETDGTADPKQQQRSVLEHKYQVALRQIASLQLELKRRQEREDLLSGPEPRKEAELVSELMQLRDKCAAEESAAANLRDRLGAADKRAAAAASRLRAGFVEGARLLTELAQDYVAACARDSAEPAKRLGELASAGLPSLEASVPADEAPTTPTNEDVDNAATVAAATTAADAAEQLAQEQQRQCDLLRLLRRHLAEALERRSNSNSDVGNGGVGEHGGGDVGSEAEAEHMAELRDQNAKLRAVLLAKREQIAALRGVLKTNKNTAEVALANLKQKYENEKCLVTDTMLKLRGELRALKEDAATFASLRAMFAQRCEEYVTQMDELQRQVQAAEEEKKTLNSLLRMAIQQKLALTQQLEDLEMEKTRRYVVSPPAPLVASPPPQPQQSHSAAAAAAAAAYLNQQRHHQQQQQQQFAAANQAGMMAPMHLQHHPYSLHGIPQLQQQQQSMQRAGASSAAGSVHRPLFYQQMLRKEPK</sequence>
<evidence type="ECO:0008006" key="7">
    <source>
        <dbReference type="Google" id="ProtNLM"/>
    </source>
</evidence>
<keyword evidence="2 3" id="KW-0175">Coiled coil</keyword>
<feature type="region of interest" description="Disordered" evidence="4">
    <location>
        <begin position="827"/>
        <end position="867"/>
    </location>
</feature>
<feature type="region of interest" description="Disordered" evidence="4">
    <location>
        <begin position="356"/>
        <end position="380"/>
    </location>
</feature>
<feature type="coiled-coil region" evidence="3">
    <location>
        <begin position="681"/>
        <end position="733"/>
    </location>
</feature>
<feature type="compositionally biased region" description="Gly residues" evidence="4">
    <location>
        <begin position="660"/>
        <end position="672"/>
    </location>
</feature>
<name>A0A267H129_9PLAT</name>
<dbReference type="STRING" id="282301.A0A267H129"/>
<feature type="coiled-coil region" evidence="3">
    <location>
        <begin position="4"/>
        <end position="84"/>
    </location>
</feature>
<dbReference type="GO" id="GO:0008093">
    <property type="term" value="F:cytoskeletal anchor activity"/>
    <property type="evidence" value="ECO:0007669"/>
    <property type="project" value="InterPro"/>
</dbReference>
<feature type="coiled-coil region" evidence="3">
    <location>
        <begin position="417"/>
        <end position="531"/>
    </location>
</feature>
<evidence type="ECO:0000313" key="5">
    <source>
        <dbReference type="EMBL" id="PAA91978.1"/>
    </source>
</evidence>
<gene>
    <name evidence="5" type="ORF">BOX15_Mlig003054g1</name>
</gene>
<dbReference type="Pfam" id="PF09730">
    <property type="entry name" value="BicD"/>
    <property type="match status" value="2"/>
</dbReference>
<dbReference type="PANTHER" id="PTHR31233:SF6">
    <property type="entry name" value="PROTEIN BICAUDAL D"/>
    <property type="match status" value="1"/>
</dbReference>
<dbReference type="AlphaFoldDB" id="A0A267H129"/>
<dbReference type="EMBL" id="NIVC01000067">
    <property type="protein sequence ID" value="PAA91978.1"/>
    <property type="molecule type" value="Genomic_DNA"/>
</dbReference>
<dbReference type="GO" id="GO:0005794">
    <property type="term" value="C:Golgi apparatus"/>
    <property type="evidence" value="ECO:0007669"/>
    <property type="project" value="TreeGrafter"/>
</dbReference>
<evidence type="ECO:0000313" key="6">
    <source>
        <dbReference type="Proteomes" id="UP000215902"/>
    </source>
</evidence>
<evidence type="ECO:0000256" key="2">
    <source>
        <dbReference type="ARBA" id="ARBA00023054"/>
    </source>
</evidence>
<dbReference type="Proteomes" id="UP000215902">
    <property type="component" value="Unassembled WGS sequence"/>
</dbReference>
<organism evidence="5 6">
    <name type="scientific">Macrostomum lignano</name>
    <dbReference type="NCBI Taxonomy" id="282301"/>
    <lineage>
        <taxon>Eukaryota</taxon>
        <taxon>Metazoa</taxon>
        <taxon>Spiralia</taxon>
        <taxon>Lophotrochozoa</taxon>
        <taxon>Platyhelminthes</taxon>
        <taxon>Rhabditophora</taxon>
        <taxon>Macrostomorpha</taxon>
        <taxon>Macrostomida</taxon>
        <taxon>Macrostomidae</taxon>
        <taxon>Macrostomum</taxon>
    </lineage>
</organism>
<dbReference type="InterPro" id="IPR018477">
    <property type="entry name" value="BICD"/>
</dbReference>
<dbReference type="GO" id="GO:0005829">
    <property type="term" value="C:cytosol"/>
    <property type="evidence" value="ECO:0007669"/>
    <property type="project" value="TreeGrafter"/>
</dbReference>
<accession>A0A267H129</accession>
<evidence type="ECO:0000256" key="3">
    <source>
        <dbReference type="SAM" id="Coils"/>
    </source>
</evidence>